<comment type="caution">
    <text evidence="2">The sequence shown here is derived from an EMBL/GenBank/DDBJ whole genome shotgun (WGS) entry which is preliminary data.</text>
</comment>
<proteinExistence type="predicted"/>
<accession>A0ABV8AHT9</accession>
<evidence type="ECO:0000313" key="3">
    <source>
        <dbReference type="Proteomes" id="UP001595812"/>
    </source>
</evidence>
<dbReference type="RefSeq" id="WP_386100472.1">
    <property type="nucleotide sequence ID" value="NZ_JBHSAT010000005.1"/>
</dbReference>
<name>A0ABV8AHT9_9FLAO</name>
<protein>
    <submittedName>
        <fullName evidence="2">Uncharacterized protein</fullName>
    </submittedName>
</protein>
<dbReference type="Proteomes" id="UP001595812">
    <property type="component" value="Unassembled WGS sequence"/>
</dbReference>
<keyword evidence="1" id="KW-0472">Membrane</keyword>
<keyword evidence="1" id="KW-0812">Transmembrane</keyword>
<organism evidence="2 3">
    <name type="scientific">Winogradskyella maritima</name>
    <dbReference type="NCBI Taxonomy" id="1517766"/>
    <lineage>
        <taxon>Bacteria</taxon>
        <taxon>Pseudomonadati</taxon>
        <taxon>Bacteroidota</taxon>
        <taxon>Flavobacteriia</taxon>
        <taxon>Flavobacteriales</taxon>
        <taxon>Flavobacteriaceae</taxon>
        <taxon>Winogradskyella</taxon>
    </lineage>
</organism>
<feature type="transmembrane region" description="Helical" evidence="1">
    <location>
        <begin position="87"/>
        <end position="106"/>
    </location>
</feature>
<keyword evidence="3" id="KW-1185">Reference proteome</keyword>
<dbReference type="EMBL" id="JBHSAT010000005">
    <property type="protein sequence ID" value="MFC3877652.1"/>
    <property type="molecule type" value="Genomic_DNA"/>
</dbReference>
<sequence length="140" mass="15153">MYPILRKILAIVIGWLAGSAVNMGLVQLGHTMYPVEGLDPNDLEAMAEIMPTLSSEHFIFPFLAHAMGTLVGATIAGLIAQQNKMRFAMIVGVLFLLGGIMINYMIPGPTWFTIADLLIAYIPMAYLGGTIAKKLSKKSV</sequence>
<keyword evidence="1" id="KW-1133">Transmembrane helix</keyword>
<feature type="transmembrane region" description="Helical" evidence="1">
    <location>
        <begin position="112"/>
        <end position="132"/>
    </location>
</feature>
<reference evidence="3" key="1">
    <citation type="journal article" date="2019" name="Int. J. Syst. Evol. Microbiol.">
        <title>The Global Catalogue of Microorganisms (GCM) 10K type strain sequencing project: providing services to taxonomists for standard genome sequencing and annotation.</title>
        <authorList>
            <consortium name="The Broad Institute Genomics Platform"/>
            <consortium name="The Broad Institute Genome Sequencing Center for Infectious Disease"/>
            <person name="Wu L."/>
            <person name="Ma J."/>
        </authorList>
    </citation>
    <scope>NUCLEOTIDE SEQUENCE [LARGE SCALE GENOMIC DNA]</scope>
    <source>
        <strain evidence="3">CECT 8979</strain>
    </source>
</reference>
<evidence type="ECO:0000313" key="2">
    <source>
        <dbReference type="EMBL" id="MFC3877652.1"/>
    </source>
</evidence>
<gene>
    <name evidence="2" type="ORF">ACFOSX_10440</name>
</gene>
<evidence type="ECO:0000256" key="1">
    <source>
        <dbReference type="SAM" id="Phobius"/>
    </source>
</evidence>
<feature type="transmembrane region" description="Helical" evidence="1">
    <location>
        <begin position="58"/>
        <end position="80"/>
    </location>
</feature>